<reference evidence="1 2" key="1">
    <citation type="submission" date="2018-06" db="EMBL/GenBank/DDBJ databases">
        <title>Comparative genomics reveals the genomic features of Rhizophagus irregularis, R. cerebriforme, R. diaphanum and Gigaspora rosea, and their symbiotic lifestyle signature.</title>
        <authorList>
            <person name="Morin E."/>
            <person name="San Clemente H."/>
            <person name="Chen E.C.H."/>
            <person name="De La Providencia I."/>
            <person name="Hainaut M."/>
            <person name="Kuo A."/>
            <person name="Kohler A."/>
            <person name="Murat C."/>
            <person name="Tang N."/>
            <person name="Roy S."/>
            <person name="Loubradou J."/>
            <person name="Henrissat B."/>
            <person name="Grigoriev I.V."/>
            <person name="Corradi N."/>
            <person name="Roux C."/>
            <person name="Martin F.M."/>
        </authorList>
    </citation>
    <scope>NUCLEOTIDE SEQUENCE [LARGE SCALE GENOMIC DNA]</scope>
    <source>
        <strain evidence="1 2">DAOM 227022</strain>
    </source>
</reference>
<proteinExistence type="predicted"/>
<evidence type="ECO:0000313" key="2">
    <source>
        <dbReference type="Proteomes" id="UP000265703"/>
    </source>
</evidence>
<accession>A0A397S3B8</accession>
<keyword evidence="2" id="KW-1185">Reference proteome</keyword>
<sequence length="56" mass="6417">MSQTNPVLNGSLRRLKHLKFTSFVWDMSIVDKIVITECKKIVGRVGKEEIINSNEI</sequence>
<name>A0A397S3B8_9GLOM</name>
<protein>
    <submittedName>
        <fullName evidence="1">Uncharacterized protein</fullName>
    </submittedName>
</protein>
<evidence type="ECO:0000313" key="1">
    <source>
        <dbReference type="EMBL" id="RIA80468.1"/>
    </source>
</evidence>
<comment type="caution">
    <text evidence="1">The sequence shown here is derived from an EMBL/GenBank/DDBJ whole genome shotgun (WGS) entry which is preliminary data.</text>
</comment>
<dbReference type="EMBL" id="QKYT01000962">
    <property type="protein sequence ID" value="RIA80468.1"/>
    <property type="molecule type" value="Genomic_DNA"/>
</dbReference>
<dbReference type="Proteomes" id="UP000265703">
    <property type="component" value="Unassembled WGS sequence"/>
</dbReference>
<gene>
    <name evidence="1" type="ORF">C1645_838652</name>
</gene>
<organism evidence="1 2">
    <name type="scientific">Glomus cerebriforme</name>
    <dbReference type="NCBI Taxonomy" id="658196"/>
    <lineage>
        <taxon>Eukaryota</taxon>
        <taxon>Fungi</taxon>
        <taxon>Fungi incertae sedis</taxon>
        <taxon>Mucoromycota</taxon>
        <taxon>Glomeromycotina</taxon>
        <taxon>Glomeromycetes</taxon>
        <taxon>Glomerales</taxon>
        <taxon>Glomeraceae</taxon>
        <taxon>Glomus</taxon>
    </lineage>
</organism>
<dbReference type="AlphaFoldDB" id="A0A397S3B8"/>